<dbReference type="InterPro" id="IPR000715">
    <property type="entry name" value="Glycosyl_transferase_4"/>
</dbReference>
<evidence type="ECO:0000256" key="4">
    <source>
        <dbReference type="ARBA" id="ARBA00022692"/>
    </source>
</evidence>
<feature type="binding site" evidence="7">
    <location>
        <position position="248"/>
    </location>
    <ligand>
        <name>Mg(2+)</name>
        <dbReference type="ChEBI" id="CHEBI:18420"/>
    </ligand>
</feature>
<feature type="transmembrane region" description="Helical" evidence="8">
    <location>
        <begin position="180"/>
        <end position="200"/>
    </location>
</feature>
<sequence>MLYDWLSGILNYPIFQYFSVKIMLSFYFSFIVNLFFLKKLSSRLPRDRGKLLSVDGALSKGKPTGAGVIFLTVHLFSVLIFNSFDWDLYLSTMLISAAMIFGFFDDRSASEWGEYRKAAFDLLVSMAGAAVLILWGDVTIWVPFFKNVLIEHTIIQFIIYTLVLWVSINTTNCSDGVDGLSGILVLLSIGSLAILLYFILGNIKISEYLLVPFIADGANWSIAAFSIVASLFAYLWYNAYPSAILMGDAGSRGLGFAIGIIILKTGNPFLYFLISTVLFINGGTGLIKIALKRFLNIHIFKNIRFPLHDHMKENYNWSPTQIMIKFLILQLVITFGVLILIFKVR</sequence>
<feature type="transmembrane region" description="Helical" evidence="8">
    <location>
        <begin position="14"/>
        <end position="36"/>
    </location>
</feature>
<comment type="cofactor">
    <cofactor evidence="7">
        <name>Mg(2+)</name>
        <dbReference type="ChEBI" id="CHEBI:18420"/>
    </cofactor>
</comment>
<dbReference type="GO" id="GO:0071555">
    <property type="term" value="P:cell wall organization"/>
    <property type="evidence" value="ECO:0007669"/>
    <property type="project" value="TreeGrafter"/>
</dbReference>
<feature type="transmembrane region" description="Helical" evidence="8">
    <location>
        <begin position="322"/>
        <end position="342"/>
    </location>
</feature>
<dbReference type="GO" id="GO:0005886">
    <property type="term" value="C:plasma membrane"/>
    <property type="evidence" value="ECO:0007669"/>
    <property type="project" value="TreeGrafter"/>
</dbReference>
<dbReference type="InterPro" id="IPR018480">
    <property type="entry name" value="PNAcMuramoyl-5peptid_Trfase_CS"/>
</dbReference>
<keyword evidence="2" id="KW-0997">Cell inner membrane</keyword>
<evidence type="ECO:0000256" key="5">
    <source>
        <dbReference type="ARBA" id="ARBA00022989"/>
    </source>
</evidence>
<gene>
    <name evidence="9" type="ORF">HNR50_003710</name>
</gene>
<keyword evidence="7" id="KW-0460">Magnesium</keyword>
<evidence type="ECO:0000313" key="9">
    <source>
        <dbReference type="EMBL" id="MBB6482022.1"/>
    </source>
</evidence>
<evidence type="ECO:0000256" key="1">
    <source>
        <dbReference type="ARBA" id="ARBA00004141"/>
    </source>
</evidence>
<keyword evidence="10" id="KW-1185">Reference proteome</keyword>
<feature type="transmembrane region" description="Helical" evidence="8">
    <location>
        <begin position="118"/>
        <end position="136"/>
    </location>
</feature>
<evidence type="ECO:0000256" key="2">
    <source>
        <dbReference type="ARBA" id="ARBA00022519"/>
    </source>
</evidence>
<comment type="subcellular location">
    <subcellularLocation>
        <location evidence="1">Membrane</location>
        <topology evidence="1">Multi-pass membrane protein</topology>
    </subcellularLocation>
</comment>
<evidence type="ECO:0000313" key="10">
    <source>
        <dbReference type="Proteomes" id="UP000587760"/>
    </source>
</evidence>
<evidence type="ECO:0000256" key="8">
    <source>
        <dbReference type="SAM" id="Phobius"/>
    </source>
</evidence>
<feature type="transmembrane region" description="Helical" evidence="8">
    <location>
        <begin position="64"/>
        <end position="82"/>
    </location>
</feature>
<name>A0A841RI90_9SPIO</name>
<evidence type="ECO:0000256" key="6">
    <source>
        <dbReference type="ARBA" id="ARBA00023136"/>
    </source>
</evidence>
<proteinExistence type="predicted"/>
<accession>A0A841RI90</accession>
<comment type="caution">
    <text evidence="9">The sequence shown here is derived from an EMBL/GenBank/DDBJ whole genome shotgun (WGS) entry which is preliminary data.</text>
</comment>
<organism evidence="9 10">
    <name type="scientific">Spirochaeta isovalerica</name>
    <dbReference type="NCBI Taxonomy" id="150"/>
    <lineage>
        <taxon>Bacteria</taxon>
        <taxon>Pseudomonadati</taxon>
        <taxon>Spirochaetota</taxon>
        <taxon>Spirochaetia</taxon>
        <taxon>Spirochaetales</taxon>
        <taxon>Spirochaetaceae</taxon>
        <taxon>Spirochaeta</taxon>
    </lineage>
</organism>
<keyword evidence="2" id="KW-1003">Cell membrane</keyword>
<feature type="transmembrane region" description="Helical" evidence="8">
    <location>
        <begin position="88"/>
        <end position="106"/>
    </location>
</feature>
<dbReference type="PROSITE" id="PS01348">
    <property type="entry name" value="MRAY_2"/>
    <property type="match status" value="1"/>
</dbReference>
<dbReference type="GO" id="GO:0044038">
    <property type="term" value="P:cell wall macromolecule biosynthetic process"/>
    <property type="evidence" value="ECO:0007669"/>
    <property type="project" value="TreeGrafter"/>
</dbReference>
<evidence type="ECO:0000256" key="7">
    <source>
        <dbReference type="PIRSR" id="PIRSR600715-1"/>
    </source>
</evidence>
<dbReference type="Proteomes" id="UP000587760">
    <property type="component" value="Unassembled WGS sequence"/>
</dbReference>
<dbReference type="GO" id="GO:0016780">
    <property type="term" value="F:phosphotransferase activity, for other substituted phosphate groups"/>
    <property type="evidence" value="ECO:0007669"/>
    <property type="project" value="InterPro"/>
</dbReference>
<dbReference type="Pfam" id="PF00953">
    <property type="entry name" value="Glycos_transf_4"/>
    <property type="match status" value="1"/>
</dbReference>
<dbReference type="PANTHER" id="PTHR22926:SF5">
    <property type="entry name" value="PHOSPHO-N-ACETYLMURAMOYL-PENTAPEPTIDE-TRANSFERASE HOMOLOG"/>
    <property type="match status" value="1"/>
</dbReference>
<reference evidence="9 10" key="1">
    <citation type="submission" date="2020-08" db="EMBL/GenBank/DDBJ databases">
        <title>Genomic Encyclopedia of Type Strains, Phase IV (KMG-IV): sequencing the most valuable type-strain genomes for metagenomic binning, comparative biology and taxonomic classification.</title>
        <authorList>
            <person name="Goeker M."/>
        </authorList>
    </citation>
    <scope>NUCLEOTIDE SEQUENCE [LARGE SCALE GENOMIC DNA]</scope>
    <source>
        <strain evidence="9 10">DSM 2461</strain>
    </source>
</reference>
<protein>
    <submittedName>
        <fullName evidence="9">Phospho-N-acetylmuramoyl-pentapeptide-transferase</fullName>
        <ecNumber evidence="9">2.7.8.13</ecNumber>
    </submittedName>
</protein>
<keyword evidence="4 8" id="KW-0812">Transmembrane</keyword>
<keyword evidence="3 9" id="KW-0808">Transferase</keyword>
<dbReference type="PANTHER" id="PTHR22926">
    <property type="entry name" value="PHOSPHO-N-ACETYLMURAMOYL-PENTAPEPTIDE-TRANSFERASE"/>
    <property type="match status" value="1"/>
</dbReference>
<feature type="transmembrane region" description="Helical" evidence="8">
    <location>
        <begin position="148"/>
        <end position="168"/>
    </location>
</feature>
<dbReference type="AlphaFoldDB" id="A0A841RI90"/>
<keyword evidence="5 8" id="KW-1133">Transmembrane helix</keyword>
<feature type="transmembrane region" description="Helical" evidence="8">
    <location>
        <begin position="220"/>
        <end position="237"/>
    </location>
</feature>
<dbReference type="GO" id="GO:0046872">
    <property type="term" value="F:metal ion binding"/>
    <property type="evidence" value="ECO:0007669"/>
    <property type="project" value="UniProtKB-KW"/>
</dbReference>
<evidence type="ECO:0000256" key="3">
    <source>
        <dbReference type="ARBA" id="ARBA00022679"/>
    </source>
</evidence>
<keyword evidence="6 8" id="KW-0472">Membrane</keyword>
<dbReference type="EC" id="2.7.8.13" evidence="9"/>
<feature type="binding site" evidence="7">
    <location>
        <position position="172"/>
    </location>
    <ligand>
        <name>Mg(2+)</name>
        <dbReference type="ChEBI" id="CHEBI:18420"/>
    </ligand>
</feature>
<keyword evidence="7" id="KW-0479">Metal-binding</keyword>
<dbReference type="EMBL" id="JACHGJ010000009">
    <property type="protein sequence ID" value="MBB6482022.1"/>
    <property type="molecule type" value="Genomic_DNA"/>
</dbReference>
<dbReference type="RefSeq" id="WP_184748260.1">
    <property type="nucleotide sequence ID" value="NZ_JACHGJ010000009.1"/>
</dbReference>